<protein>
    <submittedName>
        <fullName evidence="1">Uncharacterized protein</fullName>
    </submittedName>
</protein>
<dbReference type="EMBL" id="VWMK01000025">
    <property type="protein sequence ID" value="KAA3758895.1"/>
    <property type="molecule type" value="Genomic_DNA"/>
</dbReference>
<comment type="caution">
    <text evidence="1">The sequence shown here is derived from an EMBL/GenBank/DDBJ whole genome shotgun (WGS) entry which is preliminary data.</text>
</comment>
<name>A0A7J4XDX7_9BACE</name>
<evidence type="ECO:0000313" key="2">
    <source>
        <dbReference type="Proteomes" id="UP000422221"/>
    </source>
</evidence>
<organism evidence="1 2">
    <name type="scientific">Bacteroides salyersiae</name>
    <dbReference type="NCBI Taxonomy" id="291644"/>
    <lineage>
        <taxon>Bacteria</taxon>
        <taxon>Pseudomonadati</taxon>
        <taxon>Bacteroidota</taxon>
        <taxon>Bacteroidia</taxon>
        <taxon>Bacteroidales</taxon>
        <taxon>Bacteroidaceae</taxon>
        <taxon>Bacteroides</taxon>
    </lineage>
</organism>
<reference evidence="1 2" key="1">
    <citation type="journal article" date="2019" name="Nat. Med.">
        <title>A library of human gut bacterial isolates paired with longitudinal multiomics data enables mechanistic microbiome research.</title>
        <authorList>
            <person name="Poyet M."/>
            <person name="Groussin M."/>
            <person name="Gibbons S.M."/>
            <person name="Avila-Pacheco J."/>
            <person name="Jiang X."/>
            <person name="Kearney S.M."/>
            <person name="Perrotta A.R."/>
            <person name="Berdy B."/>
            <person name="Zhao S."/>
            <person name="Lieberman T.D."/>
            <person name="Swanson P.K."/>
            <person name="Smith M."/>
            <person name="Roesemann S."/>
            <person name="Alexander J.E."/>
            <person name="Rich S.A."/>
            <person name="Livny J."/>
            <person name="Vlamakis H."/>
            <person name="Clish C."/>
            <person name="Bullock K."/>
            <person name="Deik A."/>
            <person name="Scott J."/>
            <person name="Pierce K.A."/>
            <person name="Xavier R.J."/>
            <person name="Alm E.J."/>
        </authorList>
    </citation>
    <scope>NUCLEOTIDE SEQUENCE [LARGE SCALE GENOMIC DNA]</scope>
    <source>
        <strain evidence="1 2">BIOML-A10</strain>
    </source>
</reference>
<evidence type="ECO:0000313" key="1">
    <source>
        <dbReference type="EMBL" id="KAA3758895.1"/>
    </source>
</evidence>
<dbReference type="AlphaFoldDB" id="A0A7J4XDX7"/>
<proteinExistence type="predicted"/>
<sequence>MLAVSGCAVWKKSLSANGDIYVAINNCIIDFINTSNLFKADSIFAIDIIENEDIYVIGIGGAVNKIYPHIRDTIGAKNDLFPNKYIIREGKLFYWNDPKQEITQEIIDVLSRYDAIDLDWRNREYNIPLNIPDGDPRIIYIPPMVIDDAQKGIVYYICKNDFTIYKKTGFNTIYHHYKQPKLKCNN</sequence>
<dbReference type="Proteomes" id="UP000422221">
    <property type="component" value="Unassembled WGS sequence"/>
</dbReference>
<gene>
    <name evidence="1" type="ORF">F3F73_20290</name>
</gene>
<accession>A0A7J4XDX7</accession>